<dbReference type="EMBL" id="BK014838">
    <property type="protein sequence ID" value="DAD78028.1"/>
    <property type="molecule type" value="Genomic_DNA"/>
</dbReference>
<evidence type="ECO:0000313" key="1">
    <source>
        <dbReference type="EMBL" id="DAD78028.1"/>
    </source>
</evidence>
<accession>A0A8S5M735</accession>
<sequence length="63" mass="7625">MRSRRPKYTYERRGPLWIVYRNEYTQSTCEGTPIAECHSPEEAKDMVYKLNGWKKNKYGRTHL</sequence>
<organism evidence="1">
    <name type="scientific">Myoviridae sp. ctAbS6</name>
    <dbReference type="NCBI Taxonomy" id="2826628"/>
    <lineage>
        <taxon>Viruses</taxon>
        <taxon>Duplodnaviria</taxon>
        <taxon>Heunggongvirae</taxon>
        <taxon>Uroviricota</taxon>
        <taxon>Caudoviricetes</taxon>
    </lineage>
</organism>
<protein>
    <submittedName>
        <fullName evidence="1">Uncharacterized protein</fullName>
    </submittedName>
</protein>
<reference evidence="1" key="1">
    <citation type="journal article" date="2021" name="Proc. Natl. Acad. Sci. U.S.A.">
        <title>A Catalog of Tens of Thousands of Viruses from Human Metagenomes Reveals Hidden Associations with Chronic Diseases.</title>
        <authorList>
            <person name="Tisza M.J."/>
            <person name="Buck C.B."/>
        </authorList>
    </citation>
    <scope>NUCLEOTIDE SEQUENCE</scope>
    <source>
        <strain evidence="1">CtAbS6</strain>
    </source>
</reference>
<name>A0A8S5M735_9CAUD</name>
<proteinExistence type="predicted"/>